<keyword evidence="11" id="KW-0999">Mitochondrion inner membrane</keyword>
<keyword evidence="7 17" id="KW-0554">One-carbon metabolism</keyword>
<evidence type="ECO:0000256" key="9">
    <source>
        <dbReference type="ARBA" id="ARBA00022723"/>
    </source>
</evidence>
<keyword evidence="9 19" id="KW-0479">Metal-binding</keyword>
<dbReference type="AlphaFoldDB" id="A0A9P7D8P5"/>
<dbReference type="GO" id="GO:0005759">
    <property type="term" value="C:mitochondrial matrix"/>
    <property type="evidence" value="ECO:0007669"/>
    <property type="project" value="UniProtKB-SubCell"/>
</dbReference>
<evidence type="ECO:0000256" key="16">
    <source>
        <dbReference type="ARBA" id="ARBA00047493"/>
    </source>
</evidence>
<evidence type="ECO:0000313" key="21">
    <source>
        <dbReference type="Proteomes" id="UP000714275"/>
    </source>
</evidence>
<keyword evidence="10 18" id="KW-0547">Nucleotide-binding</keyword>
<keyword evidence="6" id="KW-0963">Cytoplasm</keyword>
<dbReference type="OrthoDB" id="5212574at2759"/>
<dbReference type="GO" id="GO:0005524">
    <property type="term" value="F:ATP binding"/>
    <property type="evidence" value="ECO:0007669"/>
    <property type="project" value="UniProtKB-KW"/>
</dbReference>
<dbReference type="InterPro" id="IPR001645">
    <property type="entry name" value="Folylpolyglutamate_synth"/>
</dbReference>
<keyword evidence="13 19" id="KW-0460">Magnesium</keyword>
<dbReference type="InterPro" id="IPR018109">
    <property type="entry name" value="Folylpolyglutamate_synth_CS"/>
</dbReference>
<dbReference type="GO" id="GO:0005743">
    <property type="term" value="C:mitochondrial inner membrane"/>
    <property type="evidence" value="ECO:0007669"/>
    <property type="project" value="UniProtKB-SubCell"/>
</dbReference>
<evidence type="ECO:0000256" key="12">
    <source>
        <dbReference type="ARBA" id="ARBA00022840"/>
    </source>
</evidence>
<name>A0A9P7D8P5_9AGAM</name>
<evidence type="ECO:0000256" key="18">
    <source>
        <dbReference type="PIRSR" id="PIRSR038895-1"/>
    </source>
</evidence>
<comment type="similarity">
    <text evidence="5 17">Belongs to the folylpolyglutamate synthase family.</text>
</comment>
<reference evidence="20" key="1">
    <citation type="journal article" date="2020" name="New Phytol.">
        <title>Comparative genomics reveals dynamic genome evolution in host specialist ectomycorrhizal fungi.</title>
        <authorList>
            <person name="Lofgren L.A."/>
            <person name="Nguyen N.H."/>
            <person name="Vilgalys R."/>
            <person name="Ruytinx J."/>
            <person name="Liao H.L."/>
            <person name="Branco S."/>
            <person name="Kuo A."/>
            <person name="LaButti K."/>
            <person name="Lipzen A."/>
            <person name="Andreopoulos W."/>
            <person name="Pangilinan J."/>
            <person name="Riley R."/>
            <person name="Hundley H."/>
            <person name="Na H."/>
            <person name="Barry K."/>
            <person name="Grigoriev I.V."/>
            <person name="Stajich J.E."/>
            <person name="Kennedy P.G."/>
        </authorList>
    </citation>
    <scope>NUCLEOTIDE SEQUENCE</scope>
    <source>
        <strain evidence="20">DOB743</strain>
    </source>
</reference>
<comment type="pathway">
    <text evidence="4 17">Cofactor biosynthesis; tetrahydrofolylpolyglutamate biosynthesis.</text>
</comment>
<comment type="catalytic activity">
    <reaction evidence="16 17">
        <text>(6S)-5,6,7,8-tetrahydrofolyl-(gamma-L-Glu)(n) + L-glutamate + ATP = (6S)-5,6,7,8-tetrahydrofolyl-(gamma-L-Glu)(n+1) + ADP + phosphate + H(+)</text>
        <dbReference type="Rhea" id="RHEA:10580"/>
        <dbReference type="Rhea" id="RHEA-COMP:14738"/>
        <dbReference type="Rhea" id="RHEA-COMP:14740"/>
        <dbReference type="ChEBI" id="CHEBI:15378"/>
        <dbReference type="ChEBI" id="CHEBI:29985"/>
        <dbReference type="ChEBI" id="CHEBI:30616"/>
        <dbReference type="ChEBI" id="CHEBI:43474"/>
        <dbReference type="ChEBI" id="CHEBI:141005"/>
        <dbReference type="ChEBI" id="CHEBI:456216"/>
        <dbReference type="EC" id="6.3.2.17"/>
    </reaction>
</comment>
<comment type="function">
    <text evidence="17">Catalyzes conversion of folates to polyglutamate derivatives allowing concentration of folate compounds in the cell and the intracellular retention of these cofactors, which are important substrates for most of the folate-dependent enzymes that are involved in one-carbon transfer reactions involved in purine, pyrimidine and amino acid synthesis.</text>
</comment>
<keyword evidence="15" id="KW-0472">Membrane</keyword>
<evidence type="ECO:0000256" key="14">
    <source>
        <dbReference type="ARBA" id="ARBA00023128"/>
    </source>
</evidence>
<evidence type="ECO:0000256" key="11">
    <source>
        <dbReference type="ARBA" id="ARBA00022792"/>
    </source>
</evidence>
<dbReference type="PROSITE" id="PS01012">
    <property type="entry name" value="FOLYLPOLYGLU_SYNT_2"/>
    <property type="match status" value="1"/>
</dbReference>
<evidence type="ECO:0000256" key="13">
    <source>
        <dbReference type="ARBA" id="ARBA00022842"/>
    </source>
</evidence>
<dbReference type="InterPro" id="IPR036615">
    <property type="entry name" value="Mur_ligase_C_dom_sf"/>
</dbReference>
<comment type="caution">
    <text evidence="20">The sequence shown here is derived from an EMBL/GenBank/DDBJ whole genome shotgun (WGS) entry which is preliminary data.</text>
</comment>
<evidence type="ECO:0000256" key="7">
    <source>
        <dbReference type="ARBA" id="ARBA00022563"/>
    </source>
</evidence>
<dbReference type="PANTHER" id="PTHR11136:SF5">
    <property type="entry name" value="FOLYLPOLYGLUTAMATE SYNTHASE, MITOCHONDRIAL"/>
    <property type="match status" value="1"/>
</dbReference>
<dbReference type="Proteomes" id="UP000714275">
    <property type="component" value="Unassembled WGS sequence"/>
</dbReference>
<dbReference type="GO" id="GO:0004326">
    <property type="term" value="F:tetrahydrofolylpolyglutamate synthase activity"/>
    <property type="evidence" value="ECO:0007669"/>
    <property type="project" value="UniProtKB-EC"/>
</dbReference>
<feature type="binding site" evidence="18">
    <location>
        <position position="378"/>
    </location>
    <ligand>
        <name>ATP</name>
        <dbReference type="ChEBI" id="CHEBI:30616"/>
    </ligand>
</feature>
<dbReference type="Gene3D" id="3.40.1190.10">
    <property type="entry name" value="Mur-like, catalytic domain"/>
    <property type="match status" value="1"/>
</dbReference>
<protein>
    <recommendedName>
        <fullName evidence="17">Folylpolyglutamate synthase</fullName>
        <ecNumber evidence="17">6.3.2.17</ecNumber>
    </recommendedName>
    <alternativeName>
        <fullName evidence="17">Folylpoly-gamma-glutamate synthetase</fullName>
    </alternativeName>
    <alternativeName>
        <fullName evidence="17">Tetrahydrofolylpolyglutamate synthase</fullName>
    </alternativeName>
</protein>
<dbReference type="SUPFAM" id="SSF53244">
    <property type="entry name" value="MurD-like peptide ligases, peptide-binding domain"/>
    <property type="match status" value="1"/>
</dbReference>
<dbReference type="InterPro" id="IPR036565">
    <property type="entry name" value="Mur-like_cat_sf"/>
</dbReference>
<dbReference type="NCBIfam" id="TIGR01499">
    <property type="entry name" value="folC"/>
    <property type="match status" value="1"/>
</dbReference>
<evidence type="ECO:0000256" key="4">
    <source>
        <dbReference type="ARBA" id="ARBA00005150"/>
    </source>
</evidence>
<keyword evidence="12 18" id="KW-0067">ATP-binding</keyword>
<evidence type="ECO:0000256" key="8">
    <source>
        <dbReference type="ARBA" id="ARBA00022598"/>
    </source>
</evidence>
<dbReference type="GO" id="GO:0005829">
    <property type="term" value="C:cytosol"/>
    <property type="evidence" value="ECO:0007669"/>
    <property type="project" value="TreeGrafter"/>
</dbReference>
<evidence type="ECO:0000256" key="5">
    <source>
        <dbReference type="ARBA" id="ARBA00008276"/>
    </source>
</evidence>
<gene>
    <name evidence="20" type="ORF">EV702DRAFT_1176393</name>
</gene>
<keyword evidence="14" id="KW-0496">Mitochondrion</keyword>
<dbReference type="GO" id="GO:0006730">
    <property type="term" value="P:one-carbon metabolic process"/>
    <property type="evidence" value="ECO:0007669"/>
    <property type="project" value="UniProtKB-KW"/>
</dbReference>
<evidence type="ECO:0000313" key="20">
    <source>
        <dbReference type="EMBL" id="KAG1783182.1"/>
    </source>
</evidence>
<dbReference type="PANTHER" id="PTHR11136">
    <property type="entry name" value="FOLYLPOLYGLUTAMATE SYNTHASE-RELATED"/>
    <property type="match status" value="1"/>
</dbReference>
<evidence type="ECO:0000256" key="10">
    <source>
        <dbReference type="ARBA" id="ARBA00022741"/>
    </source>
</evidence>
<feature type="binding site" evidence="19">
    <location>
        <position position="197"/>
    </location>
    <ligand>
        <name>Mg(2+)</name>
        <dbReference type="ChEBI" id="CHEBI:18420"/>
        <label>1</label>
    </ligand>
</feature>
<evidence type="ECO:0000256" key="17">
    <source>
        <dbReference type="PIRNR" id="PIRNR038895"/>
    </source>
</evidence>
<evidence type="ECO:0000256" key="15">
    <source>
        <dbReference type="ARBA" id="ARBA00023136"/>
    </source>
</evidence>
<evidence type="ECO:0000256" key="1">
    <source>
        <dbReference type="ARBA" id="ARBA00004273"/>
    </source>
</evidence>
<keyword evidence="21" id="KW-1185">Reference proteome</keyword>
<feature type="binding site" evidence="19">
    <location>
        <position position="225"/>
    </location>
    <ligand>
        <name>Mg(2+)</name>
        <dbReference type="ChEBI" id="CHEBI:18420"/>
        <label>1</label>
    </ligand>
</feature>
<comment type="cofactor">
    <cofactor evidence="17">
        <name>a monovalent cation</name>
        <dbReference type="ChEBI" id="CHEBI:60242"/>
    </cofactor>
    <text evidence="17">A monovalent cation.</text>
</comment>
<evidence type="ECO:0000256" key="3">
    <source>
        <dbReference type="ARBA" id="ARBA00004496"/>
    </source>
</evidence>
<evidence type="ECO:0000256" key="19">
    <source>
        <dbReference type="PIRSR" id="PIRSR038895-2"/>
    </source>
</evidence>
<dbReference type="Gene3D" id="3.90.190.20">
    <property type="entry name" value="Mur ligase, C-terminal domain"/>
    <property type="match status" value="1"/>
</dbReference>
<accession>A0A9P7D8P5</accession>
<proteinExistence type="inferred from homology"/>
<evidence type="ECO:0000256" key="2">
    <source>
        <dbReference type="ARBA" id="ARBA00004305"/>
    </source>
</evidence>
<dbReference type="SUPFAM" id="SSF53623">
    <property type="entry name" value="MurD-like peptide ligases, catalytic domain"/>
    <property type="match status" value="1"/>
</dbReference>
<dbReference type="InterPro" id="IPR023600">
    <property type="entry name" value="Folylpolyglutamate_synth_euk"/>
</dbReference>
<dbReference type="PIRSF" id="PIRSF038895">
    <property type="entry name" value="FPGS"/>
    <property type="match status" value="1"/>
</dbReference>
<evidence type="ECO:0000256" key="6">
    <source>
        <dbReference type="ARBA" id="ARBA00022490"/>
    </source>
</evidence>
<dbReference type="EC" id="6.3.2.17" evidence="17"/>
<feature type="binding site" evidence="19">
    <location>
        <position position="125"/>
    </location>
    <ligand>
        <name>Mg(2+)</name>
        <dbReference type="ChEBI" id="CHEBI:18420"/>
        <label>1</label>
    </ligand>
</feature>
<organism evidence="20 21">
    <name type="scientific">Suillus placidus</name>
    <dbReference type="NCBI Taxonomy" id="48579"/>
    <lineage>
        <taxon>Eukaryota</taxon>
        <taxon>Fungi</taxon>
        <taxon>Dikarya</taxon>
        <taxon>Basidiomycota</taxon>
        <taxon>Agaricomycotina</taxon>
        <taxon>Agaricomycetes</taxon>
        <taxon>Agaricomycetidae</taxon>
        <taxon>Boletales</taxon>
        <taxon>Suillineae</taxon>
        <taxon>Suillaceae</taxon>
        <taxon>Suillus</taxon>
    </lineage>
</organism>
<sequence length="563" mass="61624">MPISYRFNFLSIAVHTKRLKLSRFHGRRMSTAPIPTYRDAIDALNSLQTNAAILEAMRAAGATLYPNAMPEMIDYLRRVGLEPSHLNDLNVIHITGTKGKGSTSAFTDSILRSARPGWKIGLYTSPHLVAVRERIRINGEPLSEEEFTRYFFEVWNLLQNTKCEAATTPFMPNYFRYLTLMAFYTFDQLKVDATILEVGIGGRSDSTNVVPKPVVTGVTALGYDHTRLLGEKLSQIANQKGGIYKEGVPALTVEQPEEGIFELGVCAVEQRASQFTIIDTLPSTIQLGMCLAGAHQRSNAGLAVQLVHTFFSIKDQSYPPMSDPVTSGAASATWSGSEIEPLRSFPTSFLNGLKNAHWPGRCQTVLDPKLEATTWFLDGAHTQESLACCLEWFVSPTVGLPVVMALILDSSHPVSDEHPPRVLIFNCTSGRSGGDFLTVILQKIEEQLAMHGSLEKKEDFFAKVIFCSNVTYASGNFKGDLTSAAMSTTDNLNLKTQREIEAAWNKLVPTFSGTVHVLPSIEDAVEEARKTLNVSVLVTGSLHLVGGVIEVAGLADRALSPKA</sequence>
<dbReference type="EMBL" id="JABBWD010000002">
    <property type="protein sequence ID" value="KAG1783182.1"/>
    <property type="molecule type" value="Genomic_DNA"/>
</dbReference>
<keyword evidence="8 17" id="KW-0436">Ligase</keyword>
<comment type="subcellular location">
    <subcellularLocation>
        <location evidence="3">Cytoplasm</location>
    </subcellularLocation>
    <subcellularLocation>
        <location evidence="1">Mitochondrion inner membrane</location>
    </subcellularLocation>
    <subcellularLocation>
        <location evidence="2">Mitochondrion matrix</location>
    </subcellularLocation>
</comment>
<dbReference type="GO" id="GO:0046872">
    <property type="term" value="F:metal ion binding"/>
    <property type="evidence" value="ECO:0007669"/>
    <property type="project" value="UniProtKB-KW"/>
</dbReference>
<feature type="binding site" evidence="18">
    <location>
        <position position="361"/>
    </location>
    <ligand>
        <name>ATP</name>
        <dbReference type="ChEBI" id="CHEBI:30616"/>
    </ligand>
</feature>